<evidence type="ECO:0000256" key="1">
    <source>
        <dbReference type="ARBA" id="ARBA00007865"/>
    </source>
</evidence>
<reference evidence="2 3" key="1">
    <citation type="submission" date="2018-12" db="EMBL/GenBank/DDBJ databases">
        <title>Draft genome sequence of Xylaria grammica IHI A82.</title>
        <authorList>
            <person name="Buettner E."/>
            <person name="Kellner H."/>
        </authorList>
    </citation>
    <scope>NUCLEOTIDE SEQUENCE [LARGE SCALE GENOMIC DNA]</scope>
    <source>
        <strain evidence="2 3">IHI A82</strain>
    </source>
</reference>
<dbReference type="GO" id="GO:0019441">
    <property type="term" value="P:L-tryptophan catabolic process to kynurenine"/>
    <property type="evidence" value="ECO:0007669"/>
    <property type="project" value="InterPro"/>
</dbReference>
<dbReference type="STRING" id="363999.A0A439DB08"/>
<evidence type="ECO:0000313" key="3">
    <source>
        <dbReference type="Proteomes" id="UP000286045"/>
    </source>
</evidence>
<proteinExistence type="inferred from homology"/>
<dbReference type="SUPFAM" id="SSF102198">
    <property type="entry name" value="Putative cyclase"/>
    <property type="match status" value="1"/>
</dbReference>
<evidence type="ECO:0000313" key="2">
    <source>
        <dbReference type="EMBL" id="RWA11599.1"/>
    </source>
</evidence>
<organism evidence="2 3">
    <name type="scientific">Xylaria grammica</name>
    <dbReference type="NCBI Taxonomy" id="363999"/>
    <lineage>
        <taxon>Eukaryota</taxon>
        <taxon>Fungi</taxon>
        <taxon>Dikarya</taxon>
        <taxon>Ascomycota</taxon>
        <taxon>Pezizomycotina</taxon>
        <taxon>Sordariomycetes</taxon>
        <taxon>Xylariomycetidae</taxon>
        <taxon>Xylariales</taxon>
        <taxon>Xylariaceae</taxon>
        <taxon>Xylaria</taxon>
    </lineage>
</organism>
<gene>
    <name evidence="2" type="ORF">EKO27_g3513</name>
</gene>
<dbReference type="AlphaFoldDB" id="A0A439DB08"/>
<dbReference type="Gene3D" id="3.50.30.50">
    <property type="entry name" value="Putative cyclase"/>
    <property type="match status" value="1"/>
</dbReference>
<dbReference type="EMBL" id="RYZI01000075">
    <property type="protein sequence ID" value="RWA11599.1"/>
    <property type="molecule type" value="Genomic_DNA"/>
</dbReference>
<dbReference type="PANTHER" id="PTHR34861:SF11">
    <property type="entry name" value="CYCLASE"/>
    <property type="match status" value="1"/>
</dbReference>
<evidence type="ECO:0008006" key="4">
    <source>
        <dbReference type="Google" id="ProtNLM"/>
    </source>
</evidence>
<dbReference type="InterPro" id="IPR007325">
    <property type="entry name" value="KFase/CYL"/>
</dbReference>
<protein>
    <recommendedName>
        <fullName evidence="4">Cyclase</fullName>
    </recommendedName>
</protein>
<dbReference type="Pfam" id="PF04199">
    <property type="entry name" value="Cyclase"/>
    <property type="match status" value="1"/>
</dbReference>
<comment type="similarity">
    <text evidence="1">Belongs to the Cyclase 1 superfamily.</text>
</comment>
<accession>A0A439DB08</accession>
<dbReference type="PANTHER" id="PTHR34861">
    <property type="match status" value="1"/>
</dbReference>
<keyword evidence="3" id="KW-1185">Reference proteome</keyword>
<dbReference type="InterPro" id="IPR037175">
    <property type="entry name" value="KFase_sf"/>
</dbReference>
<dbReference type="Proteomes" id="UP000286045">
    <property type="component" value="Unassembled WGS sequence"/>
</dbReference>
<comment type="caution">
    <text evidence="2">The sequence shown here is derived from an EMBL/GenBank/DDBJ whole genome shotgun (WGS) entry which is preliminary data.</text>
</comment>
<sequence length="324" mass="36352">MTTKRLPDFDRLPLDPNGPPGNAWGLWGADDEIGMLNLLTPETTAAAAREIREGVCFRLDWPLNKPSFPTFGRQQFEHKILNNPPAAVNDDAIHINTQSSTQWDGFRHYGYQRTKQFYMAHRQDDFKPGSTKLGIDAWAQKKAGIIGRGVLLDWHSWAQKNGIDRSPFTTGAVELEHLKAIVAENEITFKSGDILFIRVGFAEKYNRLSEAEQAAFPERRPSGLLGLEATRSSLRWLWENEFAAVASDSPSFERGPVTGPYNDPDVSIHQWCLAGWGLPLGEMFDLEELAKACRERKRWSFFLSSLPMRIPEGVASPGNAVAIL</sequence>
<name>A0A439DB08_9PEZI</name>
<dbReference type="GO" id="GO:0004061">
    <property type="term" value="F:arylformamidase activity"/>
    <property type="evidence" value="ECO:0007669"/>
    <property type="project" value="InterPro"/>
</dbReference>